<dbReference type="SUPFAM" id="SSF88946">
    <property type="entry name" value="Sigma2 domain of RNA polymerase sigma factors"/>
    <property type="match status" value="1"/>
</dbReference>
<comment type="caution">
    <text evidence="8">The sequence shown here is derived from an EMBL/GenBank/DDBJ whole genome shotgun (WGS) entry which is preliminary data.</text>
</comment>
<dbReference type="InterPro" id="IPR039425">
    <property type="entry name" value="RNA_pol_sigma-70-like"/>
</dbReference>
<dbReference type="AlphaFoldDB" id="A0A6V8L3Q0"/>
<evidence type="ECO:0000313" key="9">
    <source>
        <dbReference type="Proteomes" id="UP000482960"/>
    </source>
</evidence>
<dbReference type="Gene3D" id="1.10.10.10">
    <property type="entry name" value="Winged helix-like DNA-binding domain superfamily/Winged helix DNA-binding domain"/>
    <property type="match status" value="1"/>
</dbReference>
<dbReference type="Pfam" id="PF08281">
    <property type="entry name" value="Sigma70_r4_2"/>
    <property type="match status" value="1"/>
</dbReference>
<dbReference type="EMBL" id="BLPG01000001">
    <property type="protein sequence ID" value="GFJ90170.1"/>
    <property type="molecule type" value="Genomic_DNA"/>
</dbReference>
<feature type="compositionally biased region" description="Basic and acidic residues" evidence="5">
    <location>
        <begin position="85"/>
        <end position="99"/>
    </location>
</feature>
<dbReference type="Proteomes" id="UP000482960">
    <property type="component" value="Unassembled WGS sequence"/>
</dbReference>
<evidence type="ECO:0000256" key="1">
    <source>
        <dbReference type="ARBA" id="ARBA00010641"/>
    </source>
</evidence>
<dbReference type="InterPro" id="IPR007627">
    <property type="entry name" value="RNA_pol_sigma70_r2"/>
</dbReference>
<evidence type="ECO:0000256" key="4">
    <source>
        <dbReference type="ARBA" id="ARBA00023163"/>
    </source>
</evidence>
<dbReference type="GO" id="GO:0003677">
    <property type="term" value="F:DNA binding"/>
    <property type="evidence" value="ECO:0007669"/>
    <property type="project" value="InterPro"/>
</dbReference>
<feature type="region of interest" description="Disordered" evidence="5">
    <location>
        <begin position="85"/>
        <end position="113"/>
    </location>
</feature>
<dbReference type="SUPFAM" id="SSF88659">
    <property type="entry name" value="Sigma3 and sigma4 domains of RNA polymerase sigma factors"/>
    <property type="match status" value="1"/>
</dbReference>
<reference evidence="8 9" key="1">
    <citation type="submission" date="2020-03" db="EMBL/GenBank/DDBJ databases">
        <title>Whole genome shotgun sequence of Phytohabitans rumicis NBRC 108638.</title>
        <authorList>
            <person name="Komaki H."/>
            <person name="Tamura T."/>
        </authorList>
    </citation>
    <scope>NUCLEOTIDE SEQUENCE [LARGE SCALE GENOMIC DNA]</scope>
    <source>
        <strain evidence="8 9">NBRC 108638</strain>
    </source>
</reference>
<dbReference type="InterPro" id="IPR036388">
    <property type="entry name" value="WH-like_DNA-bd_sf"/>
</dbReference>
<organism evidence="8 9">
    <name type="scientific">Phytohabitans rumicis</name>
    <dbReference type="NCBI Taxonomy" id="1076125"/>
    <lineage>
        <taxon>Bacteria</taxon>
        <taxon>Bacillati</taxon>
        <taxon>Actinomycetota</taxon>
        <taxon>Actinomycetes</taxon>
        <taxon>Micromonosporales</taxon>
        <taxon>Micromonosporaceae</taxon>
    </lineage>
</organism>
<feature type="region of interest" description="Disordered" evidence="5">
    <location>
        <begin position="181"/>
        <end position="200"/>
    </location>
</feature>
<reference evidence="8 9" key="2">
    <citation type="submission" date="2020-03" db="EMBL/GenBank/DDBJ databases">
        <authorList>
            <person name="Ichikawa N."/>
            <person name="Kimura A."/>
            <person name="Kitahashi Y."/>
            <person name="Uohara A."/>
        </authorList>
    </citation>
    <scope>NUCLEOTIDE SEQUENCE [LARGE SCALE GENOMIC DNA]</scope>
    <source>
        <strain evidence="8 9">NBRC 108638</strain>
    </source>
</reference>
<keyword evidence="4" id="KW-0804">Transcription</keyword>
<dbReference type="GO" id="GO:0016987">
    <property type="term" value="F:sigma factor activity"/>
    <property type="evidence" value="ECO:0007669"/>
    <property type="project" value="UniProtKB-KW"/>
</dbReference>
<evidence type="ECO:0000313" key="8">
    <source>
        <dbReference type="EMBL" id="GFJ90170.1"/>
    </source>
</evidence>
<dbReference type="Gene3D" id="1.10.1740.10">
    <property type="match status" value="1"/>
</dbReference>
<proteinExistence type="inferred from homology"/>
<dbReference type="InterPro" id="IPR014284">
    <property type="entry name" value="RNA_pol_sigma-70_dom"/>
</dbReference>
<evidence type="ECO:0000256" key="2">
    <source>
        <dbReference type="ARBA" id="ARBA00023015"/>
    </source>
</evidence>
<dbReference type="InterPro" id="IPR013325">
    <property type="entry name" value="RNA_pol_sigma_r2"/>
</dbReference>
<dbReference type="RefSeq" id="WP_173077576.1">
    <property type="nucleotide sequence ID" value="NZ_BAABJB010000009.1"/>
</dbReference>
<feature type="domain" description="RNA polymerase sigma factor 70 region 4 type 2" evidence="7">
    <location>
        <begin position="124"/>
        <end position="173"/>
    </location>
</feature>
<dbReference type="GO" id="GO:0006352">
    <property type="term" value="P:DNA-templated transcription initiation"/>
    <property type="evidence" value="ECO:0007669"/>
    <property type="project" value="InterPro"/>
</dbReference>
<name>A0A6V8L3Q0_9ACTN</name>
<dbReference type="Pfam" id="PF04542">
    <property type="entry name" value="Sigma70_r2"/>
    <property type="match status" value="1"/>
</dbReference>
<gene>
    <name evidence="8" type="ORF">Prum_038120</name>
</gene>
<comment type="similarity">
    <text evidence="1">Belongs to the sigma-70 factor family. ECF subfamily.</text>
</comment>
<dbReference type="PANTHER" id="PTHR43133:SF66">
    <property type="entry name" value="ECF RNA POLYMERASE SIGMA FACTOR SIGK"/>
    <property type="match status" value="1"/>
</dbReference>
<evidence type="ECO:0000259" key="6">
    <source>
        <dbReference type="Pfam" id="PF04542"/>
    </source>
</evidence>
<evidence type="ECO:0000259" key="7">
    <source>
        <dbReference type="Pfam" id="PF08281"/>
    </source>
</evidence>
<keyword evidence="9" id="KW-1185">Reference proteome</keyword>
<evidence type="ECO:0000256" key="5">
    <source>
        <dbReference type="SAM" id="MobiDB-lite"/>
    </source>
</evidence>
<accession>A0A6V8L3Q0</accession>
<sequence>MNDEELAGALVAAVRGDSAAFAHLWRSLQPSLLRYLRVIVRDAAEDVASETWLQAARDLPAFAGDAPAFRVWLFRIARHRAIDEHRRAGRRREEPRELSDQDMPTTAPDASHQVIQRSDTAWALNVIASLPKDQAEAVALRVVVGLDVAQTAQVLRKRPGAVRIAAMRGLRRLAGNAEVQARRRAAGPSLGLKPAPPEGV</sequence>
<keyword evidence="2" id="KW-0805">Transcription regulation</keyword>
<dbReference type="NCBIfam" id="TIGR02937">
    <property type="entry name" value="sigma70-ECF"/>
    <property type="match status" value="1"/>
</dbReference>
<dbReference type="PANTHER" id="PTHR43133">
    <property type="entry name" value="RNA POLYMERASE ECF-TYPE SIGMA FACTO"/>
    <property type="match status" value="1"/>
</dbReference>
<evidence type="ECO:0000256" key="3">
    <source>
        <dbReference type="ARBA" id="ARBA00023082"/>
    </source>
</evidence>
<dbReference type="InterPro" id="IPR013324">
    <property type="entry name" value="RNA_pol_sigma_r3/r4-like"/>
</dbReference>
<feature type="domain" description="RNA polymerase sigma-70 region 2" evidence="6">
    <location>
        <begin position="24"/>
        <end position="91"/>
    </location>
</feature>
<keyword evidence="3" id="KW-0731">Sigma factor</keyword>
<protein>
    <submittedName>
        <fullName evidence="8">RNA polymerase sigma24 factor</fullName>
    </submittedName>
</protein>
<dbReference type="InterPro" id="IPR013249">
    <property type="entry name" value="RNA_pol_sigma70_r4_t2"/>
</dbReference>